<sequence length="243" mass="28029">MNLAELSLVDLQRGWHVQANELQCNYCAANWVAETPTSTLTQHIETVHGGNLTQLIHLDSRYNTLTSKQQDLLTAFATGIKDQALAKQLQVAAATIRHQKFTFREKAKQAKLYLAIYEQVFGELAQPTEEQLIDVPEQPQQPDDRWLITEEEAAKALQHYFDFSTEPLQLKRLPKKQKTIIIVLTRIVDEIPTAEVLTEPALNAILKPIYFDYVTVRRYLIEYGFLDRQADGTKYWRPMTRKD</sequence>
<protein>
    <submittedName>
        <fullName evidence="2">DUF2087 domain-containing protein</fullName>
    </submittedName>
</protein>
<name>A0ABW1S1H7_9LACO</name>
<proteinExistence type="predicted"/>
<reference evidence="3" key="1">
    <citation type="journal article" date="2019" name="Int. J. Syst. Evol. Microbiol.">
        <title>The Global Catalogue of Microorganisms (GCM) 10K type strain sequencing project: providing services to taxonomists for standard genome sequencing and annotation.</title>
        <authorList>
            <consortium name="The Broad Institute Genomics Platform"/>
            <consortium name="The Broad Institute Genome Sequencing Center for Infectious Disease"/>
            <person name="Wu L."/>
            <person name="Ma J."/>
        </authorList>
    </citation>
    <scope>NUCLEOTIDE SEQUENCE [LARGE SCALE GENOMIC DNA]</scope>
    <source>
        <strain evidence="3">CCM 8933</strain>
    </source>
</reference>
<comment type="caution">
    <text evidence="2">The sequence shown here is derived from an EMBL/GenBank/DDBJ whole genome shotgun (WGS) entry which is preliminary data.</text>
</comment>
<evidence type="ECO:0000313" key="2">
    <source>
        <dbReference type="EMBL" id="MFC6181554.1"/>
    </source>
</evidence>
<organism evidence="2 3">
    <name type="scientific">Lactiplantibacillus daowaiensis</name>
    <dbReference type="NCBI Taxonomy" id="2559918"/>
    <lineage>
        <taxon>Bacteria</taxon>
        <taxon>Bacillati</taxon>
        <taxon>Bacillota</taxon>
        <taxon>Bacilli</taxon>
        <taxon>Lactobacillales</taxon>
        <taxon>Lactobacillaceae</taxon>
        <taxon>Lactiplantibacillus</taxon>
    </lineage>
</organism>
<dbReference type="InterPro" id="IPR018656">
    <property type="entry name" value="DUF2087"/>
</dbReference>
<dbReference type="RefSeq" id="WP_137628683.1">
    <property type="nucleotide sequence ID" value="NZ_BJDJ01000011.1"/>
</dbReference>
<gene>
    <name evidence="2" type="ORF">ACFP5Y_10000</name>
</gene>
<dbReference type="EMBL" id="JBHSSC010000039">
    <property type="protein sequence ID" value="MFC6181554.1"/>
    <property type="molecule type" value="Genomic_DNA"/>
</dbReference>
<evidence type="ECO:0000259" key="1">
    <source>
        <dbReference type="Pfam" id="PF09860"/>
    </source>
</evidence>
<evidence type="ECO:0000313" key="3">
    <source>
        <dbReference type="Proteomes" id="UP001596282"/>
    </source>
</evidence>
<accession>A0ABW1S1H7</accession>
<dbReference type="Pfam" id="PF09860">
    <property type="entry name" value="DUF2087"/>
    <property type="match status" value="1"/>
</dbReference>
<feature type="domain" description="DUF2087" evidence="1">
    <location>
        <begin position="169"/>
        <end position="237"/>
    </location>
</feature>
<dbReference type="Proteomes" id="UP001596282">
    <property type="component" value="Unassembled WGS sequence"/>
</dbReference>
<keyword evidence="3" id="KW-1185">Reference proteome</keyword>